<dbReference type="PANTHER" id="PTHR13060">
    <property type="entry name" value="SGT1 PROTEIN HSGT1 SUPPRESSOR OF GCR2"/>
    <property type="match status" value="1"/>
</dbReference>
<dbReference type="InterPro" id="IPR010770">
    <property type="entry name" value="Ecd"/>
</dbReference>
<name>A0A1J4MGP2_9CRYT</name>
<reference evidence="1 2" key="1">
    <citation type="submission" date="2016-10" db="EMBL/GenBank/DDBJ databases">
        <title>Reductive evolution of mitochondrial metabolism and differential evolution of invasion-related proteins in Cryptosporidium.</title>
        <authorList>
            <person name="Liu S."/>
            <person name="Roellig D.M."/>
            <person name="Guo Y."/>
            <person name="Li N."/>
            <person name="Frace M.A."/>
            <person name="Tang K."/>
            <person name="Zhang L."/>
            <person name="Feng Y."/>
            <person name="Xiao L."/>
        </authorList>
    </citation>
    <scope>NUCLEOTIDE SEQUENCE [LARGE SCALE GENOMIC DNA]</scope>
    <source>
        <strain evidence="1">39726</strain>
    </source>
</reference>
<dbReference type="AlphaFoldDB" id="A0A1J4MGP2"/>
<dbReference type="RefSeq" id="XP_028874769.1">
    <property type="nucleotide sequence ID" value="XM_029019649.1"/>
</dbReference>
<organism evidence="1 2">
    <name type="scientific">Cryptosporidium ubiquitum</name>
    <dbReference type="NCBI Taxonomy" id="857276"/>
    <lineage>
        <taxon>Eukaryota</taxon>
        <taxon>Sar</taxon>
        <taxon>Alveolata</taxon>
        <taxon>Apicomplexa</taxon>
        <taxon>Conoidasida</taxon>
        <taxon>Coccidia</taxon>
        <taxon>Eucoccidiorida</taxon>
        <taxon>Eimeriorina</taxon>
        <taxon>Cryptosporidiidae</taxon>
        <taxon>Cryptosporidium</taxon>
    </lineage>
</organism>
<dbReference type="Pfam" id="PF07093">
    <property type="entry name" value="SGT1"/>
    <property type="match status" value="1"/>
</dbReference>
<evidence type="ECO:0000313" key="1">
    <source>
        <dbReference type="EMBL" id="OII73426.1"/>
    </source>
</evidence>
<dbReference type="OrthoDB" id="27237at2759"/>
<protein>
    <submittedName>
        <fullName evidence="1">Sgt-related protein</fullName>
    </submittedName>
</protein>
<dbReference type="PANTHER" id="PTHR13060:SF0">
    <property type="entry name" value="PROTEIN ECDYSONELESS HOMOLOG"/>
    <property type="match status" value="1"/>
</dbReference>
<evidence type="ECO:0000313" key="2">
    <source>
        <dbReference type="Proteomes" id="UP000186176"/>
    </source>
</evidence>
<proteinExistence type="predicted"/>
<dbReference type="GO" id="GO:0005634">
    <property type="term" value="C:nucleus"/>
    <property type="evidence" value="ECO:0007669"/>
    <property type="project" value="TreeGrafter"/>
</dbReference>
<gene>
    <name evidence="1" type="ORF">cubi_02638</name>
</gene>
<dbReference type="VEuPathDB" id="CryptoDB:cubi_02638"/>
<keyword evidence="2" id="KW-1185">Reference proteome</keyword>
<comment type="caution">
    <text evidence="1">The sequence shown here is derived from an EMBL/GenBank/DDBJ whole genome shotgun (WGS) entry which is preliminary data.</text>
</comment>
<dbReference type="EMBL" id="LRBP01000016">
    <property type="protein sequence ID" value="OII73426.1"/>
    <property type="molecule type" value="Genomic_DNA"/>
</dbReference>
<dbReference type="Proteomes" id="UP000186176">
    <property type="component" value="Unassembled WGS sequence"/>
</dbReference>
<dbReference type="GeneID" id="39979428"/>
<sequence length="577" mass="67319">MKGGLKKNGNMENFSNAGSNDLLEKILELTKNGYDYEEVDGGVELRFFYLNDLDGGITLEKGNAYINNLFTKFIELGIFEYNWDTVPFSLELDKVEGVDCVKCWLNLSTYHLDEWYTIYLCYKVTENIENLAVQAVNSDGDPILIDLADILPVWMKPNNSENRCFLVNGKVYLIPPELLDNEREILSLKSALDIIKFRVSRCYTKESFTNVFMEKFESISKINQQEKSHNFYVILPRRIAEMVLEFHYLLVISLKYLLYNRCESSEVRVLEKKHSSDKGLNLFLPKDLIRIKICMTRTQYSRFINEALFTMLPSKFSRNSWINHLPENLQNKKFHSELLHGCLLTYGIYLAYLINPSNSLGLFIWKFTNTDYFKLREKTDFQTIIKDSLELMKDLKSQNNDDFRTLWIHLTDNLKHLKTVLPSKDGGEDGQCDSTSWMNNEEYSKKLIEDIQKIYSENSQSFQKRNINFTDILEENSYFDGIELNFDGSHSTPDYHNADFSDLSLESDLSEHDFEELDEIMRKMDDELKRTLKTSIPTLNDNKEARRFAENTYSNALKLEETFGIVGPATVFNKIQK</sequence>
<accession>A0A1J4MGP2</accession>